<protein>
    <submittedName>
        <fullName evidence="8">WGS project CCBQ000000000 data, contig 00106</fullName>
    </submittedName>
</protein>
<keyword evidence="5 7" id="KW-0472">Membrane</keyword>
<dbReference type="AlphaFoldDB" id="A0A0A8L7X9"/>
<name>A0A0A8L7X9_9SACH</name>
<reference evidence="8 9" key="1">
    <citation type="submission" date="2014-03" db="EMBL/GenBank/DDBJ databases">
        <title>The genome of Kluyveromyces dobzhanskii.</title>
        <authorList>
            <person name="Nystedt B."/>
            <person name="Astrom S."/>
        </authorList>
    </citation>
    <scope>NUCLEOTIDE SEQUENCE [LARGE SCALE GENOMIC DNA]</scope>
    <source>
        <strain evidence="8 9">CBS 2104</strain>
    </source>
</reference>
<dbReference type="InterPro" id="IPR051633">
    <property type="entry name" value="AceTr"/>
</dbReference>
<comment type="similarity">
    <text evidence="2">Belongs to the acetate uptake transporter (AceTr) (TC 2.A.96) family.</text>
</comment>
<evidence type="ECO:0000313" key="8">
    <source>
        <dbReference type="EMBL" id="CDO94227.1"/>
    </source>
</evidence>
<feature type="transmembrane region" description="Helical" evidence="7">
    <location>
        <begin position="147"/>
        <end position="164"/>
    </location>
</feature>
<dbReference type="Proteomes" id="UP000031516">
    <property type="component" value="Unassembled WGS sequence"/>
</dbReference>
<feature type="transmembrane region" description="Helical" evidence="7">
    <location>
        <begin position="268"/>
        <end position="288"/>
    </location>
</feature>
<dbReference type="Pfam" id="PF01184">
    <property type="entry name" value="Gpr1_Fun34_YaaH"/>
    <property type="match status" value="1"/>
</dbReference>
<evidence type="ECO:0000256" key="7">
    <source>
        <dbReference type="SAM" id="Phobius"/>
    </source>
</evidence>
<accession>A0A0A8L7X9</accession>
<dbReference type="EMBL" id="CCBQ010000037">
    <property type="protein sequence ID" value="CDO94227.1"/>
    <property type="molecule type" value="Genomic_DNA"/>
</dbReference>
<feature type="transmembrane region" description="Helical" evidence="7">
    <location>
        <begin position="300"/>
        <end position="319"/>
    </location>
</feature>
<evidence type="ECO:0000256" key="6">
    <source>
        <dbReference type="SAM" id="MobiDB-lite"/>
    </source>
</evidence>
<keyword evidence="9" id="KW-1185">Reference proteome</keyword>
<dbReference type="OrthoDB" id="3648309at2759"/>
<feature type="transmembrane region" description="Helical" evidence="7">
    <location>
        <begin position="203"/>
        <end position="223"/>
    </location>
</feature>
<gene>
    <name evidence="8" type="ORF">KLDO_g2501</name>
</gene>
<feature type="compositionally biased region" description="Acidic residues" evidence="6">
    <location>
        <begin position="36"/>
        <end position="49"/>
    </location>
</feature>
<evidence type="ECO:0000256" key="5">
    <source>
        <dbReference type="ARBA" id="ARBA00023136"/>
    </source>
</evidence>
<dbReference type="PANTHER" id="PTHR31123:SF3">
    <property type="entry name" value="AMMONIA TRANSPORT OUTWARD PROTEIN 3"/>
    <property type="match status" value="1"/>
</dbReference>
<dbReference type="GO" id="GO:0015123">
    <property type="term" value="F:acetate transmembrane transporter activity"/>
    <property type="evidence" value="ECO:0007669"/>
    <property type="project" value="TreeGrafter"/>
</dbReference>
<dbReference type="InterPro" id="IPR000791">
    <property type="entry name" value="Gpr1/Fun34/SatP-like"/>
</dbReference>
<feature type="transmembrane region" description="Helical" evidence="7">
    <location>
        <begin position="176"/>
        <end position="196"/>
    </location>
</feature>
<organism evidence="8 9">
    <name type="scientific">Kluyveromyces dobzhanskii CBS 2104</name>
    <dbReference type="NCBI Taxonomy" id="1427455"/>
    <lineage>
        <taxon>Eukaryota</taxon>
        <taxon>Fungi</taxon>
        <taxon>Dikarya</taxon>
        <taxon>Ascomycota</taxon>
        <taxon>Saccharomycotina</taxon>
        <taxon>Saccharomycetes</taxon>
        <taxon>Saccharomycetales</taxon>
        <taxon>Saccharomycetaceae</taxon>
        <taxon>Kluyveromyces</taxon>
    </lineage>
</organism>
<feature type="transmembrane region" description="Helical" evidence="7">
    <location>
        <begin position="243"/>
        <end position="261"/>
    </location>
</feature>
<keyword evidence="3 7" id="KW-0812">Transmembrane</keyword>
<evidence type="ECO:0000256" key="2">
    <source>
        <dbReference type="ARBA" id="ARBA00005587"/>
    </source>
</evidence>
<evidence type="ECO:0000256" key="4">
    <source>
        <dbReference type="ARBA" id="ARBA00022989"/>
    </source>
</evidence>
<comment type="subcellular location">
    <subcellularLocation>
        <location evidence="1">Membrane</location>
        <topology evidence="1">Multi-pass membrane protein</topology>
    </subcellularLocation>
</comment>
<keyword evidence="4 7" id="KW-1133">Transmembrane helix</keyword>
<evidence type="ECO:0000256" key="1">
    <source>
        <dbReference type="ARBA" id="ARBA00004141"/>
    </source>
</evidence>
<feature type="region of interest" description="Disordered" evidence="6">
    <location>
        <begin position="31"/>
        <end position="89"/>
    </location>
</feature>
<evidence type="ECO:0000256" key="3">
    <source>
        <dbReference type="ARBA" id="ARBA00022692"/>
    </source>
</evidence>
<dbReference type="NCBIfam" id="NF038013">
    <property type="entry name" value="AceTr_1"/>
    <property type="match status" value="1"/>
</dbReference>
<feature type="compositionally biased region" description="Acidic residues" evidence="6">
    <location>
        <begin position="59"/>
        <end position="72"/>
    </location>
</feature>
<proteinExistence type="inferred from homology"/>
<sequence>MTEYREESIKQLPRVTATETSNTLFTIERLNSHSDECDDCDDGDNGDEGDVPRLLVADRDDDASSMDADDSDLDRKHRSRHKRSSSPANHVVIGGKTYMTSDLEEWLARDHDLENQNELSRAKTNVTLLQGELADLDADHKIYANPLPLGLSSFGFSCLLLSMVNAQVRGVTNNKIVLGAAIFYGGLIELIAGLFCFPLGDTFGMTVLGAYGGFWLSYAVILTDQFNVVSSYSEDPAMLKNALGLYLSCWAVFTTLCWLCTMKSTWGLFMCFSFLEVTFILLACGEFLDSVPATKAGGYFGMFSALCAFYVLYSGLASTDNSYVPLKQFSMPKTKRAAMAASRD</sequence>
<evidence type="ECO:0000313" key="9">
    <source>
        <dbReference type="Proteomes" id="UP000031516"/>
    </source>
</evidence>
<dbReference type="GO" id="GO:0005886">
    <property type="term" value="C:plasma membrane"/>
    <property type="evidence" value="ECO:0007669"/>
    <property type="project" value="TreeGrafter"/>
</dbReference>
<comment type="caution">
    <text evidence="8">The sequence shown here is derived from an EMBL/GenBank/DDBJ whole genome shotgun (WGS) entry which is preliminary data.</text>
</comment>
<dbReference type="PANTHER" id="PTHR31123">
    <property type="entry name" value="ACCUMULATION OF DYADS PROTEIN 2-RELATED"/>
    <property type="match status" value="1"/>
</dbReference>